<dbReference type="InterPro" id="IPR037051">
    <property type="entry name" value="4-carb_acid_sugar_kinase_N_sf"/>
</dbReference>
<dbReference type="PATRIC" id="fig|1265738.3.peg.1413"/>
<evidence type="ECO:0000313" key="3">
    <source>
        <dbReference type="Proteomes" id="UP000011991"/>
    </source>
</evidence>
<sequence length="113" mass="12258">MTNQPQTNTSAAVLGCIADDVTGATDLAINLAQGGLRVIQWLEIPTREDLQTHAVDAIVVALKTRSIAPSEAVSQSLAAMQVLRDHGCQRFISNIARRLTRPQKATSVPWLKR</sequence>
<name>M5S1X5_9BACT</name>
<keyword evidence="3" id="KW-1185">Reference proteome</keyword>
<evidence type="ECO:0000313" key="2">
    <source>
        <dbReference type="EMBL" id="EMI21647.1"/>
    </source>
</evidence>
<dbReference type="Pfam" id="PF07005">
    <property type="entry name" value="SBD_N"/>
    <property type="match status" value="1"/>
</dbReference>
<dbReference type="Proteomes" id="UP000011991">
    <property type="component" value="Unassembled WGS sequence"/>
</dbReference>
<protein>
    <submittedName>
        <fullName evidence="2">Type III effector Hrp-dependent outer</fullName>
    </submittedName>
</protein>
<dbReference type="AlphaFoldDB" id="M5S1X5"/>
<comment type="caution">
    <text evidence="2">The sequence shown here is derived from an EMBL/GenBank/DDBJ whole genome shotgun (WGS) entry which is preliminary data.</text>
</comment>
<dbReference type="InterPro" id="IPR010737">
    <property type="entry name" value="4-carb_acid_sugar_kinase_N"/>
</dbReference>
<dbReference type="Gene3D" id="3.40.50.10840">
    <property type="entry name" value="Putative sugar-binding, N-terminal domain"/>
    <property type="match status" value="1"/>
</dbReference>
<evidence type="ECO:0000259" key="1">
    <source>
        <dbReference type="Pfam" id="PF07005"/>
    </source>
</evidence>
<organism evidence="2 3">
    <name type="scientific">Rhodopirellula maiorica SM1</name>
    <dbReference type="NCBI Taxonomy" id="1265738"/>
    <lineage>
        <taxon>Bacteria</taxon>
        <taxon>Pseudomonadati</taxon>
        <taxon>Planctomycetota</taxon>
        <taxon>Planctomycetia</taxon>
        <taxon>Pirellulales</taxon>
        <taxon>Pirellulaceae</taxon>
        <taxon>Novipirellula</taxon>
    </lineage>
</organism>
<accession>M5S1X5</accession>
<feature type="domain" description="Four-carbon acid sugar kinase N-terminal" evidence="1">
    <location>
        <begin position="14"/>
        <end position="95"/>
    </location>
</feature>
<dbReference type="SUPFAM" id="SSF142764">
    <property type="entry name" value="YgbK-like"/>
    <property type="match status" value="1"/>
</dbReference>
<dbReference type="EMBL" id="ANOG01000212">
    <property type="protein sequence ID" value="EMI21647.1"/>
    <property type="molecule type" value="Genomic_DNA"/>
</dbReference>
<reference evidence="2 3" key="1">
    <citation type="journal article" date="2013" name="Mar. Genomics">
        <title>Expression of sulfatases in Rhodopirellula baltica and the diversity of sulfatases in the genus Rhodopirellula.</title>
        <authorList>
            <person name="Wegner C.E."/>
            <person name="Richter-Heitmann T."/>
            <person name="Klindworth A."/>
            <person name="Klockow C."/>
            <person name="Richter M."/>
            <person name="Achstetter T."/>
            <person name="Glockner F.O."/>
            <person name="Harder J."/>
        </authorList>
    </citation>
    <scope>NUCLEOTIDE SEQUENCE [LARGE SCALE GENOMIC DNA]</scope>
    <source>
        <strain evidence="2 3">SM1</strain>
    </source>
</reference>
<proteinExistence type="predicted"/>
<gene>
    <name evidence="2" type="ORF">RMSM_01424</name>
</gene>